<dbReference type="UniPathway" id="UPA00286"/>
<proteinExistence type="predicted"/>
<keyword evidence="4" id="KW-0732">Signal</keyword>
<comment type="pathway">
    <text evidence="2">Glycan biosynthesis; alginate biosynthesis.</text>
</comment>
<protein>
    <recommendedName>
        <fullName evidence="7">AlgX/AlgJ SGNH hydrolase-like domain-containing protein</fullName>
    </recommendedName>
</protein>
<evidence type="ECO:0000313" key="8">
    <source>
        <dbReference type="EMBL" id="QDV66603.1"/>
    </source>
</evidence>
<evidence type="ECO:0000256" key="5">
    <source>
        <dbReference type="ARBA" id="ARBA00022764"/>
    </source>
</evidence>
<evidence type="ECO:0000313" key="9">
    <source>
        <dbReference type="Proteomes" id="UP000315082"/>
    </source>
</evidence>
<dbReference type="Proteomes" id="UP000315082">
    <property type="component" value="Chromosome"/>
</dbReference>
<keyword evidence="9" id="KW-1185">Reference proteome</keyword>
<evidence type="ECO:0000256" key="3">
    <source>
        <dbReference type="ARBA" id="ARBA00022679"/>
    </source>
</evidence>
<organism evidence="8 9">
    <name type="scientific">Rosistilla carotiformis</name>
    <dbReference type="NCBI Taxonomy" id="2528017"/>
    <lineage>
        <taxon>Bacteria</taxon>
        <taxon>Pseudomonadati</taxon>
        <taxon>Planctomycetota</taxon>
        <taxon>Planctomycetia</taxon>
        <taxon>Pirellulales</taxon>
        <taxon>Pirellulaceae</taxon>
        <taxon>Rosistilla</taxon>
    </lineage>
</organism>
<dbReference type="Pfam" id="PF16822">
    <property type="entry name" value="ALGX"/>
    <property type="match status" value="1"/>
</dbReference>
<accession>A0A518JM32</accession>
<dbReference type="GO" id="GO:0042597">
    <property type="term" value="C:periplasmic space"/>
    <property type="evidence" value="ECO:0007669"/>
    <property type="project" value="UniProtKB-SubCell"/>
</dbReference>
<name>A0A518JM32_9BACT</name>
<dbReference type="AlphaFoldDB" id="A0A518JM32"/>
<gene>
    <name evidence="8" type="ORF">Poly24_02900</name>
</gene>
<comment type="subcellular location">
    <subcellularLocation>
        <location evidence="1">Periplasm</location>
    </subcellularLocation>
</comment>
<feature type="domain" description="AlgX/AlgJ SGNH hydrolase-like" evidence="7">
    <location>
        <begin position="150"/>
        <end position="312"/>
    </location>
</feature>
<keyword evidence="5" id="KW-0574">Periplasm</keyword>
<evidence type="ECO:0000256" key="1">
    <source>
        <dbReference type="ARBA" id="ARBA00004418"/>
    </source>
</evidence>
<keyword evidence="3" id="KW-0808">Transferase</keyword>
<dbReference type="GO" id="GO:0016740">
    <property type="term" value="F:transferase activity"/>
    <property type="evidence" value="ECO:0007669"/>
    <property type="project" value="UniProtKB-KW"/>
</dbReference>
<dbReference type="OrthoDB" id="175771at2"/>
<evidence type="ECO:0000256" key="6">
    <source>
        <dbReference type="ARBA" id="ARBA00022841"/>
    </source>
</evidence>
<dbReference type="InterPro" id="IPR031811">
    <property type="entry name" value="ALGX/ALGJ_SGNH-like"/>
</dbReference>
<evidence type="ECO:0000256" key="4">
    <source>
        <dbReference type="ARBA" id="ARBA00022729"/>
    </source>
</evidence>
<sequence length="474" mass="52441">MFRSTASRGVPAARGLLKSARQVIRRQSPVFQWGLDECAQSAAGTAVTIKGWVLIQPNRFAWGEVPEVAASLDAHVEIVRPLDQLRPDVIAGFFSGAAADHPQLRCGFRFVVAPQVEPVKLSLRLDGRQWALAEVAATGVESERDLASKVLHGKAGWLFLRNDTNNSACQHDGTLRLTRKGLRSWRRYSRRLQQMGSRVGAPVALLLSPTKESVLPKYYPHAVGQQTLQEQLGAVIPDEMLVHPVTPLSAIGDESYLTADTHFSDRGAMVATVEVARTLRLPLADVVSLFANDRYRPEEIVGDLGRKLSPVQTSSTQVLESYDYRKVVVYDNGLPFFGRIVVTENRDALLKKTCLVFGSSSSYPMLKYSSRIFHRVVLAHTAANLDPQLISKLKPDYVVGQTNARFIVRVPKLNYCIPALIQKILSEQTEAGRQATLSNQVVANEHWLKQTGIGFYHQTVVEALEKRVRGAGES</sequence>
<dbReference type="KEGG" id="rcf:Poly24_02900"/>
<evidence type="ECO:0000256" key="2">
    <source>
        <dbReference type="ARBA" id="ARBA00005182"/>
    </source>
</evidence>
<dbReference type="EMBL" id="CP036348">
    <property type="protein sequence ID" value="QDV66603.1"/>
    <property type="molecule type" value="Genomic_DNA"/>
</dbReference>
<keyword evidence="6" id="KW-0016">Alginate biosynthesis</keyword>
<dbReference type="GO" id="GO:0042121">
    <property type="term" value="P:alginic acid biosynthetic process"/>
    <property type="evidence" value="ECO:0007669"/>
    <property type="project" value="UniProtKB-UniPathway"/>
</dbReference>
<evidence type="ECO:0000259" key="7">
    <source>
        <dbReference type="Pfam" id="PF16822"/>
    </source>
</evidence>
<reference evidence="8 9" key="1">
    <citation type="submission" date="2019-02" db="EMBL/GenBank/DDBJ databases">
        <title>Deep-cultivation of Planctomycetes and their phenomic and genomic characterization uncovers novel biology.</title>
        <authorList>
            <person name="Wiegand S."/>
            <person name="Jogler M."/>
            <person name="Boedeker C."/>
            <person name="Pinto D."/>
            <person name="Vollmers J."/>
            <person name="Rivas-Marin E."/>
            <person name="Kohn T."/>
            <person name="Peeters S.H."/>
            <person name="Heuer A."/>
            <person name="Rast P."/>
            <person name="Oberbeckmann S."/>
            <person name="Bunk B."/>
            <person name="Jeske O."/>
            <person name="Meyerdierks A."/>
            <person name="Storesund J.E."/>
            <person name="Kallscheuer N."/>
            <person name="Luecker S."/>
            <person name="Lage O.M."/>
            <person name="Pohl T."/>
            <person name="Merkel B.J."/>
            <person name="Hornburger P."/>
            <person name="Mueller R.-W."/>
            <person name="Bruemmer F."/>
            <person name="Labrenz M."/>
            <person name="Spormann A.M."/>
            <person name="Op den Camp H."/>
            <person name="Overmann J."/>
            <person name="Amann R."/>
            <person name="Jetten M.S.M."/>
            <person name="Mascher T."/>
            <person name="Medema M.H."/>
            <person name="Devos D.P."/>
            <person name="Kaster A.-K."/>
            <person name="Ovreas L."/>
            <person name="Rohde M."/>
            <person name="Galperin M.Y."/>
            <person name="Jogler C."/>
        </authorList>
    </citation>
    <scope>NUCLEOTIDE SEQUENCE [LARGE SCALE GENOMIC DNA]</scope>
    <source>
        <strain evidence="8 9">Poly24</strain>
    </source>
</reference>